<dbReference type="PANTHER" id="PTHR35007:SF2">
    <property type="entry name" value="PILUS ASSEMBLE PROTEIN"/>
    <property type="match status" value="1"/>
</dbReference>
<name>A0ABP7DNP8_9ACTN</name>
<evidence type="ECO:0000256" key="1">
    <source>
        <dbReference type="ARBA" id="ARBA00004651"/>
    </source>
</evidence>
<evidence type="ECO:0000313" key="9">
    <source>
        <dbReference type="EMBL" id="GAA3707828.1"/>
    </source>
</evidence>
<evidence type="ECO:0000259" key="8">
    <source>
        <dbReference type="Pfam" id="PF19359"/>
    </source>
</evidence>
<dbReference type="PANTHER" id="PTHR35007">
    <property type="entry name" value="INTEGRAL MEMBRANE PROTEIN-RELATED"/>
    <property type="match status" value="1"/>
</dbReference>
<feature type="domain" description="DUF5936" evidence="8">
    <location>
        <begin position="21"/>
        <end position="127"/>
    </location>
</feature>
<feature type="transmembrane region" description="Helical" evidence="6">
    <location>
        <begin position="97"/>
        <end position="116"/>
    </location>
</feature>
<proteinExistence type="predicted"/>
<comment type="caution">
    <text evidence="9">The sequence shown here is derived from an EMBL/GenBank/DDBJ whole genome shotgun (WGS) entry which is preliminary data.</text>
</comment>
<dbReference type="InterPro" id="IPR042094">
    <property type="entry name" value="T2SS_GspF_sf"/>
</dbReference>
<feature type="transmembrane region" description="Helical" evidence="6">
    <location>
        <begin position="122"/>
        <end position="139"/>
    </location>
</feature>
<evidence type="ECO:0000256" key="6">
    <source>
        <dbReference type="SAM" id="Phobius"/>
    </source>
</evidence>
<comment type="subcellular location">
    <subcellularLocation>
        <location evidence="1">Cell membrane</location>
        <topology evidence="1">Multi-pass membrane protein</topology>
    </subcellularLocation>
</comment>
<gene>
    <name evidence="9" type="ORF">GCM10022204_27290</name>
</gene>
<dbReference type="EMBL" id="BAAAYX010000012">
    <property type="protein sequence ID" value="GAA3707828.1"/>
    <property type="molecule type" value="Genomic_DNA"/>
</dbReference>
<dbReference type="InterPro" id="IPR045980">
    <property type="entry name" value="DUF5936"/>
</dbReference>
<keyword evidence="4 6" id="KW-1133">Transmembrane helix</keyword>
<dbReference type="Gene3D" id="1.20.81.30">
    <property type="entry name" value="Type II secretion system (T2SS), domain F"/>
    <property type="match status" value="1"/>
</dbReference>
<dbReference type="InterPro" id="IPR018076">
    <property type="entry name" value="T2SS_GspF_dom"/>
</dbReference>
<dbReference type="RefSeq" id="WP_344812940.1">
    <property type="nucleotide sequence ID" value="NZ_BAAAYX010000012.1"/>
</dbReference>
<feature type="domain" description="Type II secretion system protein GspF" evidence="7">
    <location>
        <begin position="157"/>
        <end position="283"/>
    </location>
</feature>
<keyword evidence="5 6" id="KW-0472">Membrane</keyword>
<feature type="transmembrane region" description="Helical" evidence="6">
    <location>
        <begin position="266"/>
        <end position="292"/>
    </location>
</feature>
<evidence type="ECO:0000256" key="2">
    <source>
        <dbReference type="ARBA" id="ARBA00022475"/>
    </source>
</evidence>
<organism evidence="9 10">
    <name type="scientific">Microlunatus aurantiacus</name>
    <dbReference type="NCBI Taxonomy" id="446786"/>
    <lineage>
        <taxon>Bacteria</taxon>
        <taxon>Bacillati</taxon>
        <taxon>Actinomycetota</taxon>
        <taxon>Actinomycetes</taxon>
        <taxon>Propionibacteriales</taxon>
        <taxon>Propionibacteriaceae</taxon>
        <taxon>Microlunatus</taxon>
    </lineage>
</organism>
<evidence type="ECO:0000313" key="10">
    <source>
        <dbReference type="Proteomes" id="UP001500051"/>
    </source>
</evidence>
<dbReference type="Pfam" id="PF00482">
    <property type="entry name" value="T2SSF"/>
    <property type="match status" value="1"/>
</dbReference>
<keyword evidence="3 6" id="KW-0812">Transmembrane</keyword>
<dbReference type="Proteomes" id="UP001500051">
    <property type="component" value="Unassembled WGS sequence"/>
</dbReference>
<reference evidence="10" key="1">
    <citation type="journal article" date="2019" name="Int. J. Syst. Evol. Microbiol.">
        <title>The Global Catalogue of Microorganisms (GCM) 10K type strain sequencing project: providing services to taxonomists for standard genome sequencing and annotation.</title>
        <authorList>
            <consortium name="The Broad Institute Genomics Platform"/>
            <consortium name="The Broad Institute Genome Sequencing Center for Infectious Disease"/>
            <person name="Wu L."/>
            <person name="Ma J."/>
        </authorList>
    </citation>
    <scope>NUCLEOTIDE SEQUENCE [LARGE SCALE GENOMIC DNA]</scope>
    <source>
        <strain evidence="10">JCM 16548</strain>
    </source>
</reference>
<keyword evidence="2" id="KW-1003">Cell membrane</keyword>
<sequence>MSQFSTLWPALGATGALLVFLLGYRMARTSPRDYLDAADLILLREERRREARLSPINRLAARFVPRLRRLVGPTGVRYLQQLIDTAGRPAGVSVDSLLRSVCWWALLLVPVVVLFIYQGQLLAALICPLVAGLLPLARISGQGRRRRESIDRDLPDFLDILAVTVNAGIAFRSALARVIDRFDGPISDEVRLTLDQMGHGASTKVAFLAMQRRSGSTAVRSFTTAFLQADELGAPLAETLNQIALDMRRENAQALRRKASQTVPKVTLVTSLVMVPAALILIIVGLAIGSGIDFSGLMESLQ</sequence>
<protein>
    <submittedName>
        <fullName evidence="9">DUF5936 domain-containing protein</fullName>
    </submittedName>
</protein>
<feature type="transmembrane region" description="Helical" evidence="6">
    <location>
        <begin position="6"/>
        <end position="24"/>
    </location>
</feature>
<accession>A0ABP7DNP8</accession>
<evidence type="ECO:0000256" key="4">
    <source>
        <dbReference type="ARBA" id="ARBA00022989"/>
    </source>
</evidence>
<evidence type="ECO:0000256" key="5">
    <source>
        <dbReference type="ARBA" id="ARBA00023136"/>
    </source>
</evidence>
<evidence type="ECO:0000259" key="7">
    <source>
        <dbReference type="Pfam" id="PF00482"/>
    </source>
</evidence>
<evidence type="ECO:0000256" key="3">
    <source>
        <dbReference type="ARBA" id="ARBA00022692"/>
    </source>
</evidence>
<keyword evidence="10" id="KW-1185">Reference proteome</keyword>
<dbReference type="Pfam" id="PF19359">
    <property type="entry name" value="DUF5936"/>
    <property type="match status" value="1"/>
</dbReference>